<evidence type="ECO:0000256" key="10">
    <source>
        <dbReference type="ARBA" id="ARBA00023136"/>
    </source>
</evidence>
<dbReference type="GO" id="GO:0016132">
    <property type="term" value="P:brassinosteroid biosynthetic process"/>
    <property type="evidence" value="ECO:0007669"/>
    <property type="project" value="TreeGrafter"/>
</dbReference>
<dbReference type="PROSITE" id="PS00086">
    <property type="entry name" value="CYTOCHROME_P450"/>
    <property type="match status" value="1"/>
</dbReference>
<keyword evidence="9 11" id="KW-0408">Iron</keyword>
<dbReference type="GO" id="GO:0016125">
    <property type="term" value="P:sterol metabolic process"/>
    <property type="evidence" value="ECO:0007669"/>
    <property type="project" value="TreeGrafter"/>
</dbReference>
<evidence type="ECO:0000256" key="11">
    <source>
        <dbReference type="PIRSR" id="PIRSR602401-1"/>
    </source>
</evidence>
<evidence type="ECO:0000256" key="1">
    <source>
        <dbReference type="ARBA" id="ARBA00001971"/>
    </source>
</evidence>
<dbReference type="Gramene" id="rna-AYBTSS11_LOCUS13757">
    <property type="protein sequence ID" value="CAJ1949505.1"/>
    <property type="gene ID" value="gene-AYBTSS11_LOCUS13757"/>
</dbReference>
<name>A0AA86T3D5_9FABA</name>
<keyword evidence="7" id="KW-1133">Transmembrane helix</keyword>
<keyword evidence="5" id="KW-0812">Transmembrane</keyword>
<evidence type="ECO:0000256" key="3">
    <source>
        <dbReference type="ARBA" id="ARBA00010617"/>
    </source>
</evidence>
<keyword evidence="4 11" id="KW-0349">Heme</keyword>
<dbReference type="InterPro" id="IPR017972">
    <property type="entry name" value="Cyt_P450_CS"/>
</dbReference>
<sequence length="392" mass="45056">MCKRVLSDDEKFKQGYPKSTTELLRNKALTHVCSAEHKGLRELVTSRVLGQNVLAMYLERVEKIVINSLEELSSMKHPVQLFKEMEKVSFDIIAHIFMGSHSLSNIAKLRDLFHQFCICSPMYSIAINLPGFAFHKGLKIRKKLKKLIVSVVGERRLMMKTGEVGDKKDLIDLVLEGKGENGEELKEEDVADMLIMLLFAGHETTAVGLTSTILYLTRHPQVFTKAKEEQEAIVKRRPSSQKHLSHKDIKQMVYLSQVINEMLRRTNIAFTLFREATTEVNINDYIIPKGWRVLVWTRAVHMNPEYYPNPDAFDPSRWDDYNPKTGTFLPFGAGTRFCPGNHIFKFEISIFLHYFLLNYKLKQINPESPESIFPFSYPKVLAKVIKVSSLSN</sequence>
<proteinExistence type="inferred from homology"/>
<dbReference type="PANTHER" id="PTHR24286">
    <property type="entry name" value="CYTOCHROME P450 26"/>
    <property type="match status" value="1"/>
</dbReference>
<dbReference type="Proteomes" id="UP001189624">
    <property type="component" value="Chromosome 4"/>
</dbReference>
<keyword evidence="10" id="KW-0472">Membrane</keyword>
<dbReference type="GO" id="GO:0051777">
    <property type="term" value="F:ent-kaurenoic acid monooxygenase activity"/>
    <property type="evidence" value="ECO:0007669"/>
    <property type="project" value="TreeGrafter"/>
</dbReference>
<accession>A0AA86T3D5</accession>
<evidence type="ECO:0000256" key="5">
    <source>
        <dbReference type="ARBA" id="ARBA00022692"/>
    </source>
</evidence>
<dbReference type="Gene3D" id="1.10.630.10">
    <property type="entry name" value="Cytochrome P450"/>
    <property type="match status" value="1"/>
</dbReference>
<evidence type="ECO:0000313" key="13">
    <source>
        <dbReference type="EMBL" id="CAJ1949505.1"/>
    </source>
</evidence>
<dbReference type="GO" id="GO:0005506">
    <property type="term" value="F:iron ion binding"/>
    <property type="evidence" value="ECO:0007669"/>
    <property type="project" value="InterPro"/>
</dbReference>
<dbReference type="SUPFAM" id="SSF48264">
    <property type="entry name" value="Cytochrome P450"/>
    <property type="match status" value="1"/>
</dbReference>
<dbReference type="EMBL" id="OY731401">
    <property type="protein sequence ID" value="CAJ1949505.1"/>
    <property type="molecule type" value="Genomic_DNA"/>
</dbReference>
<dbReference type="GO" id="GO:0016020">
    <property type="term" value="C:membrane"/>
    <property type="evidence" value="ECO:0007669"/>
    <property type="project" value="UniProtKB-SubCell"/>
</dbReference>
<dbReference type="InterPro" id="IPR002401">
    <property type="entry name" value="Cyt_P450_E_grp-I"/>
</dbReference>
<evidence type="ECO:0000256" key="2">
    <source>
        <dbReference type="ARBA" id="ARBA00004167"/>
    </source>
</evidence>
<dbReference type="AlphaFoldDB" id="A0AA86T3D5"/>
<dbReference type="PRINTS" id="PR00463">
    <property type="entry name" value="EP450I"/>
</dbReference>
<protein>
    <recommendedName>
        <fullName evidence="15">Cytochrome P450</fullName>
    </recommendedName>
</protein>
<keyword evidence="8 12" id="KW-0560">Oxidoreductase</keyword>
<dbReference type="GO" id="GO:0020037">
    <property type="term" value="F:heme binding"/>
    <property type="evidence" value="ECO:0007669"/>
    <property type="project" value="InterPro"/>
</dbReference>
<keyword evidence="6 11" id="KW-0479">Metal-binding</keyword>
<reference evidence="13" key="1">
    <citation type="submission" date="2023-10" db="EMBL/GenBank/DDBJ databases">
        <authorList>
            <person name="Domelevo Entfellner J.-B."/>
        </authorList>
    </citation>
    <scope>NUCLEOTIDE SEQUENCE</scope>
</reference>
<evidence type="ECO:0000313" key="14">
    <source>
        <dbReference type="Proteomes" id="UP001189624"/>
    </source>
</evidence>
<gene>
    <name evidence="13" type="ORF">AYBTSS11_LOCUS13757</name>
</gene>
<dbReference type="GO" id="GO:0005783">
    <property type="term" value="C:endoplasmic reticulum"/>
    <property type="evidence" value="ECO:0007669"/>
    <property type="project" value="TreeGrafter"/>
</dbReference>
<keyword evidence="12" id="KW-0503">Monooxygenase</keyword>
<comment type="cofactor">
    <cofactor evidence="1 11">
        <name>heme</name>
        <dbReference type="ChEBI" id="CHEBI:30413"/>
    </cofactor>
</comment>
<feature type="binding site" description="axial binding residue" evidence="11">
    <location>
        <position position="338"/>
    </location>
    <ligand>
        <name>heme</name>
        <dbReference type="ChEBI" id="CHEBI:30413"/>
    </ligand>
    <ligandPart>
        <name>Fe</name>
        <dbReference type="ChEBI" id="CHEBI:18248"/>
    </ligandPart>
</feature>
<comment type="similarity">
    <text evidence="3 12">Belongs to the cytochrome P450 family.</text>
</comment>
<evidence type="ECO:0000256" key="8">
    <source>
        <dbReference type="ARBA" id="ARBA00023002"/>
    </source>
</evidence>
<dbReference type="Pfam" id="PF00067">
    <property type="entry name" value="p450"/>
    <property type="match status" value="1"/>
</dbReference>
<keyword evidence="14" id="KW-1185">Reference proteome</keyword>
<evidence type="ECO:0000256" key="4">
    <source>
        <dbReference type="ARBA" id="ARBA00022617"/>
    </source>
</evidence>
<evidence type="ECO:0008006" key="15">
    <source>
        <dbReference type="Google" id="ProtNLM"/>
    </source>
</evidence>
<comment type="subcellular location">
    <subcellularLocation>
        <location evidence="2">Membrane</location>
        <topology evidence="2">Single-pass membrane protein</topology>
    </subcellularLocation>
</comment>
<dbReference type="PANTHER" id="PTHR24286:SF199">
    <property type="entry name" value="CYTOCHROME P450 88D6"/>
    <property type="match status" value="1"/>
</dbReference>
<evidence type="ECO:0000256" key="12">
    <source>
        <dbReference type="RuleBase" id="RU000461"/>
    </source>
</evidence>
<dbReference type="GO" id="GO:0010268">
    <property type="term" value="P:brassinosteroid homeostasis"/>
    <property type="evidence" value="ECO:0007669"/>
    <property type="project" value="TreeGrafter"/>
</dbReference>
<dbReference type="InterPro" id="IPR036396">
    <property type="entry name" value="Cyt_P450_sf"/>
</dbReference>
<evidence type="ECO:0000256" key="9">
    <source>
        <dbReference type="ARBA" id="ARBA00023004"/>
    </source>
</evidence>
<organism evidence="13 14">
    <name type="scientific">Sphenostylis stenocarpa</name>
    <dbReference type="NCBI Taxonomy" id="92480"/>
    <lineage>
        <taxon>Eukaryota</taxon>
        <taxon>Viridiplantae</taxon>
        <taxon>Streptophyta</taxon>
        <taxon>Embryophyta</taxon>
        <taxon>Tracheophyta</taxon>
        <taxon>Spermatophyta</taxon>
        <taxon>Magnoliopsida</taxon>
        <taxon>eudicotyledons</taxon>
        <taxon>Gunneridae</taxon>
        <taxon>Pentapetalae</taxon>
        <taxon>rosids</taxon>
        <taxon>fabids</taxon>
        <taxon>Fabales</taxon>
        <taxon>Fabaceae</taxon>
        <taxon>Papilionoideae</taxon>
        <taxon>50 kb inversion clade</taxon>
        <taxon>NPAAA clade</taxon>
        <taxon>indigoferoid/millettioid clade</taxon>
        <taxon>Phaseoleae</taxon>
        <taxon>Sphenostylis</taxon>
    </lineage>
</organism>
<dbReference type="InterPro" id="IPR001128">
    <property type="entry name" value="Cyt_P450"/>
</dbReference>
<evidence type="ECO:0000256" key="6">
    <source>
        <dbReference type="ARBA" id="ARBA00022723"/>
    </source>
</evidence>
<dbReference type="PRINTS" id="PR00385">
    <property type="entry name" value="P450"/>
</dbReference>
<evidence type="ECO:0000256" key="7">
    <source>
        <dbReference type="ARBA" id="ARBA00022989"/>
    </source>
</evidence>